<comment type="caution">
    <text evidence="2">The sequence shown here is derived from an EMBL/GenBank/DDBJ whole genome shotgun (WGS) entry which is preliminary data.</text>
</comment>
<evidence type="ECO:0000313" key="3">
    <source>
        <dbReference type="Proteomes" id="UP001304895"/>
    </source>
</evidence>
<gene>
    <name evidence="2" type="ORF">BT67DRAFT_439419</name>
</gene>
<dbReference type="AlphaFoldDB" id="A0AAN6UPC4"/>
<feature type="region of interest" description="Disordered" evidence="1">
    <location>
        <begin position="1"/>
        <end position="20"/>
    </location>
</feature>
<evidence type="ECO:0000256" key="1">
    <source>
        <dbReference type="SAM" id="MobiDB-lite"/>
    </source>
</evidence>
<sequence length="115" mass="12903">MARYGAYQKTQSIPADKDTEAHLGTHDVALSIPDTLSERHHTFRLILLSAEDTEAPGFPSTLTRIQQLHDSSTGHNAAVVFLLDQDTAQPAMHPFMDLHIQYTITTHFRTPHTTR</sequence>
<dbReference type="Proteomes" id="UP001304895">
    <property type="component" value="Unassembled WGS sequence"/>
</dbReference>
<reference evidence="2" key="1">
    <citation type="journal article" date="2023" name="Mol. Phylogenet. Evol.">
        <title>Genome-scale phylogeny and comparative genomics of the fungal order Sordariales.</title>
        <authorList>
            <person name="Hensen N."/>
            <person name="Bonometti L."/>
            <person name="Westerberg I."/>
            <person name="Brannstrom I.O."/>
            <person name="Guillou S."/>
            <person name="Cros-Aarteil S."/>
            <person name="Calhoun S."/>
            <person name="Haridas S."/>
            <person name="Kuo A."/>
            <person name="Mondo S."/>
            <person name="Pangilinan J."/>
            <person name="Riley R."/>
            <person name="LaButti K."/>
            <person name="Andreopoulos B."/>
            <person name="Lipzen A."/>
            <person name="Chen C."/>
            <person name="Yan M."/>
            <person name="Daum C."/>
            <person name="Ng V."/>
            <person name="Clum A."/>
            <person name="Steindorff A."/>
            <person name="Ohm R.A."/>
            <person name="Martin F."/>
            <person name="Silar P."/>
            <person name="Natvig D.O."/>
            <person name="Lalanne C."/>
            <person name="Gautier V."/>
            <person name="Ament-Velasquez S.L."/>
            <person name="Kruys A."/>
            <person name="Hutchinson M.I."/>
            <person name="Powell A.J."/>
            <person name="Barry K."/>
            <person name="Miller A.N."/>
            <person name="Grigoriev I.V."/>
            <person name="Debuchy R."/>
            <person name="Gladieux P."/>
            <person name="Hiltunen Thoren M."/>
            <person name="Johannesson H."/>
        </authorList>
    </citation>
    <scope>NUCLEOTIDE SEQUENCE</scope>
    <source>
        <strain evidence="2">CBS 123565</strain>
    </source>
</reference>
<protein>
    <submittedName>
        <fullName evidence="2">Uncharacterized protein</fullName>
    </submittedName>
</protein>
<accession>A0AAN6UPC4</accession>
<proteinExistence type="predicted"/>
<keyword evidence="3" id="KW-1185">Reference proteome</keyword>
<organism evidence="2 3">
    <name type="scientific">Trichocladium antarcticum</name>
    <dbReference type="NCBI Taxonomy" id="1450529"/>
    <lineage>
        <taxon>Eukaryota</taxon>
        <taxon>Fungi</taxon>
        <taxon>Dikarya</taxon>
        <taxon>Ascomycota</taxon>
        <taxon>Pezizomycotina</taxon>
        <taxon>Sordariomycetes</taxon>
        <taxon>Sordariomycetidae</taxon>
        <taxon>Sordariales</taxon>
        <taxon>Chaetomiaceae</taxon>
        <taxon>Trichocladium</taxon>
    </lineage>
</organism>
<name>A0AAN6UPC4_9PEZI</name>
<evidence type="ECO:0000313" key="2">
    <source>
        <dbReference type="EMBL" id="KAK4136420.1"/>
    </source>
</evidence>
<dbReference type="EMBL" id="MU853403">
    <property type="protein sequence ID" value="KAK4136420.1"/>
    <property type="molecule type" value="Genomic_DNA"/>
</dbReference>
<reference evidence="2" key="2">
    <citation type="submission" date="2023-05" db="EMBL/GenBank/DDBJ databases">
        <authorList>
            <consortium name="Lawrence Berkeley National Laboratory"/>
            <person name="Steindorff A."/>
            <person name="Hensen N."/>
            <person name="Bonometti L."/>
            <person name="Westerberg I."/>
            <person name="Brannstrom I.O."/>
            <person name="Guillou S."/>
            <person name="Cros-Aarteil S."/>
            <person name="Calhoun S."/>
            <person name="Haridas S."/>
            <person name="Kuo A."/>
            <person name="Mondo S."/>
            <person name="Pangilinan J."/>
            <person name="Riley R."/>
            <person name="Labutti K."/>
            <person name="Andreopoulos B."/>
            <person name="Lipzen A."/>
            <person name="Chen C."/>
            <person name="Yanf M."/>
            <person name="Daum C."/>
            <person name="Ng V."/>
            <person name="Clum A."/>
            <person name="Ohm R."/>
            <person name="Martin F."/>
            <person name="Silar P."/>
            <person name="Natvig D."/>
            <person name="Lalanne C."/>
            <person name="Gautier V."/>
            <person name="Ament-Velasquez S.L."/>
            <person name="Kruys A."/>
            <person name="Hutchinson M.I."/>
            <person name="Powell A.J."/>
            <person name="Barry K."/>
            <person name="Miller A.N."/>
            <person name="Grigoriev I.V."/>
            <person name="Debuchy R."/>
            <person name="Gladieux P."/>
            <person name="Thoren M.H."/>
            <person name="Johannesson H."/>
        </authorList>
    </citation>
    <scope>NUCLEOTIDE SEQUENCE</scope>
    <source>
        <strain evidence="2">CBS 123565</strain>
    </source>
</reference>